<gene>
    <name evidence="2" type="ORF">ACFSAH_12065</name>
</gene>
<dbReference type="PANTHER" id="PTHR30305:SF3">
    <property type="entry name" value="PROTEIN YJDM"/>
    <property type="match status" value="1"/>
</dbReference>
<accession>A0ABW4IEZ6</accession>
<comment type="caution">
    <text evidence="2">The sequence shown here is derived from an EMBL/GenBank/DDBJ whole genome shotgun (WGS) entry which is preliminary data.</text>
</comment>
<dbReference type="EMBL" id="JBHUDG010000018">
    <property type="protein sequence ID" value="MFD1630618.1"/>
    <property type="molecule type" value="Genomic_DNA"/>
</dbReference>
<proteinExistence type="predicted"/>
<evidence type="ECO:0000313" key="2">
    <source>
        <dbReference type="EMBL" id="MFD1630618.1"/>
    </source>
</evidence>
<dbReference type="Proteomes" id="UP001597118">
    <property type="component" value="Unassembled WGS sequence"/>
</dbReference>
<evidence type="ECO:0000259" key="1">
    <source>
        <dbReference type="SMART" id="SM00782"/>
    </source>
</evidence>
<evidence type="ECO:0000313" key="3">
    <source>
        <dbReference type="Proteomes" id="UP001597118"/>
    </source>
</evidence>
<dbReference type="PANTHER" id="PTHR30305">
    <property type="entry name" value="PROTEIN YJDM-RELATED"/>
    <property type="match status" value="1"/>
</dbReference>
<protein>
    <submittedName>
        <fullName evidence="2">PhnA domain-containing protein</fullName>
    </submittedName>
</protein>
<dbReference type="InterPro" id="IPR013988">
    <property type="entry name" value="YjdM_C"/>
</dbReference>
<sequence>MNKIEALLRERSGNQCELCKSDKDLQVYETKPESITTEANSLLVCNTCKTQIDKTAEIDAKHWMVLSETMWSEIPAVQVVAWRMLNRLKNESWAQDNLDILYLDDETLEWAKEAGDEHDNQSSEVHKDSNGNQLFDGDSVVLIKSLDVKGSSLTAKLGTVVKGIRLDPNNPEFIEGRVDGQMIVILTKYVRKQS</sequence>
<keyword evidence="3" id="KW-1185">Reference proteome</keyword>
<dbReference type="InterPro" id="IPR013991">
    <property type="entry name" value="PhnaA_N_proteobac"/>
</dbReference>
<dbReference type="Gene3D" id="2.30.30.40">
    <property type="entry name" value="SH3 Domains"/>
    <property type="match status" value="1"/>
</dbReference>
<dbReference type="SMART" id="SM00782">
    <property type="entry name" value="PhnA_Zn_Ribbon"/>
    <property type="match status" value="1"/>
</dbReference>
<name>A0ABW4IEZ6_9SPHI</name>
<dbReference type="Pfam" id="PF03831">
    <property type="entry name" value="YjdM"/>
    <property type="match status" value="1"/>
</dbReference>
<organism evidence="2 3">
    <name type="scientific">Pseudopedobacter beijingensis</name>
    <dbReference type="NCBI Taxonomy" id="1207056"/>
    <lineage>
        <taxon>Bacteria</taxon>
        <taxon>Pseudomonadati</taxon>
        <taxon>Bacteroidota</taxon>
        <taxon>Sphingobacteriia</taxon>
        <taxon>Sphingobacteriales</taxon>
        <taxon>Sphingobacteriaceae</taxon>
        <taxon>Pseudopedobacter</taxon>
    </lineage>
</organism>
<feature type="domain" description="PhnA protein N-terminal proteobacterial" evidence="1">
    <location>
        <begin position="7"/>
        <end position="53"/>
    </location>
</feature>
<reference evidence="3" key="1">
    <citation type="journal article" date="2019" name="Int. J. Syst. Evol. Microbiol.">
        <title>The Global Catalogue of Microorganisms (GCM) 10K type strain sequencing project: providing services to taxonomists for standard genome sequencing and annotation.</title>
        <authorList>
            <consortium name="The Broad Institute Genomics Platform"/>
            <consortium name="The Broad Institute Genome Sequencing Center for Infectious Disease"/>
            <person name="Wu L."/>
            <person name="Ma J."/>
        </authorList>
    </citation>
    <scope>NUCLEOTIDE SEQUENCE [LARGE SCALE GENOMIC DNA]</scope>
    <source>
        <strain evidence="3">CCUG 53762</strain>
    </source>
</reference>
<dbReference type="SUPFAM" id="SSF82057">
    <property type="entry name" value="Prokaryotic SH3-related domain"/>
    <property type="match status" value="1"/>
</dbReference>
<dbReference type="RefSeq" id="WP_379662993.1">
    <property type="nucleotide sequence ID" value="NZ_JBHUDG010000018.1"/>
</dbReference>